<reference evidence="2 3" key="2">
    <citation type="journal article" date="2009" name="PLoS ONE">
        <title>An integrated genetic and cytogenetic map of the cucumber genome.</title>
        <authorList>
            <person name="Ren Y."/>
            <person name="Zhang Z."/>
            <person name="Liu J."/>
            <person name="Staub J.E."/>
            <person name="Han Y."/>
            <person name="Cheng Z."/>
            <person name="Li X."/>
            <person name="Lu J."/>
            <person name="Miao H."/>
            <person name="Kang H."/>
            <person name="Xie B."/>
            <person name="Gu X."/>
            <person name="Wang X."/>
            <person name="Du Y."/>
            <person name="Jin W."/>
            <person name="Huang S."/>
        </authorList>
    </citation>
    <scope>NUCLEOTIDE SEQUENCE [LARGE SCALE GENOMIC DNA]</scope>
    <source>
        <strain evidence="3">cv. 9930</strain>
    </source>
</reference>
<reference evidence="2 3" key="4">
    <citation type="journal article" date="2011" name="BMC Genomics">
        <title>RNA-Seq improves annotation of protein-coding genes in the cucumber genome.</title>
        <authorList>
            <person name="Li Z."/>
            <person name="Zhang Z."/>
            <person name="Yan P."/>
            <person name="Huang S."/>
            <person name="Fei Z."/>
            <person name="Lin K."/>
        </authorList>
    </citation>
    <scope>NUCLEOTIDE SEQUENCE [LARGE SCALE GENOMIC DNA]</scope>
    <source>
        <strain evidence="3">cv. 9930</strain>
    </source>
</reference>
<name>A0A0A0KF42_CUCSA</name>
<reference evidence="2 3" key="3">
    <citation type="journal article" date="2010" name="BMC Genomics">
        <title>Transcriptome sequencing and comparative analysis of cucumber flowers with different sex types.</title>
        <authorList>
            <person name="Guo S."/>
            <person name="Zheng Y."/>
            <person name="Joung J.G."/>
            <person name="Liu S."/>
            <person name="Zhang Z."/>
            <person name="Crasta O.R."/>
            <person name="Sobral B.W."/>
            <person name="Xu Y."/>
            <person name="Huang S."/>
            <person name="Fei Z."/>
        </authorList>
    </citation>
    <scope>NUCLEOTIDE SEQUENCE [LARGE SCALE GENOMIC DNA]</scope>
    <source>
        <strain evidence="3">cv. 9930</strain>
    </source>
</reference>
<feature type="compositionally biased region" description="Basic and acidic residues" evidence="1">
    <location>
        <begin position="75"/>
        <end position="84"/>
    </location>
</feature>
<keyword evidence="3" id="KW-1185">Reference proteome</keyword>
<reference evidence="2 3" key="1">
    <citation type="journal article" date="2009" name="Nat. Genet.">
        <title>The genome of the cucumber, Cucumis sativus L.</title>
        <authorList>
            <person name="Huang S."/>
            <person name="Li R."/>
            <person name="Zhang Z."/>
            <person name="Li L."/>
            <person name="Gu X."/>
            <person name="Fan W."/>
            <person name="Lucas W.J."/>
            <person name="Wang X."/>
            <person name="Xie B."/>
            <person name="Ni P."/>
            <person name="Ren Y."/>
            <person name="Zhu H."/>
            <person name="Li J."/>
            <person name="Lin K."/>
            <person name="Jin W."/>
            <person name="Fei Z."/>
            <person name="Li G."/>
            <person name="Staub J."/>
            <person name="Kilian A."/>
            <person name="van der Vossen E.A."/>
            <person name="Wu Y."/>
            <person name="Guo J."/>
            <person name="He J."/>
            <person name="Jia Z."/>
            <person name="Ren Y."/>
            <person name="Tian G."/>
            <person name="Lu Y."/>
            <person name="Ruan J."/>
            <person name="Qian W."/>
            <person name="Wang M."/>
            <person name="Huang Q."/>
            <person name="Li B."/>
            <person name="Xuan Z."/>
            <person name="Cao J."/>
            <person name="Asan"/>
            <person name="Wu Z."/>
            <person name="Zhang J."/>
            <person name="Cai Q."/>
            <person name="Bai Y."/>
            <person name="Zhao B."/>
            <person name="Han Y."/>
            <person name="Li Y."/>
            <person name="Li X."/>
            <person name="Wang S."/>
            <person name="Shi Q."/>
            <person name="Liu S."/>
            <person name="Cho W.K."/>
            <person name="Kim J.Y."/>
            <person name="Xu Y."/>
            <person name="Heller-Uszynska K."/>
            <person name="Miao H."/>
            <person name="Cheng Z."/>
            <person name="Zhang S."/>
            <person name="Wu J."/>
            <person name="Yang Y."/>
            <person name="Kang H."/>
            <person name="Li M."/>
            <person name="Liang H."/>
            <person name="Ren X."/>
            <person name="Shi Z."/>
            <person name="Wen M."/>
            <person name="Jian M."/>
            <person name="Yang H."/>
            <person name="Zhang G."/>
            <person name="Yang Z."/>
            <person name="Chen R."/>
            <person name="Liu S."/>
            <person name="Li J."/>
            <person name="Ma L."/>
            <person name="Liu H."/>
            <person name="Zhou Y."/>
            <person name="Zhao J."/>
            <person name="Fang X."/>
            <person name="Li G."/>
            <person name="Fang L."/>
            <person name="Li Y."/>
            <person name="Liu D."/>
            <person name="Zheng H."/>
            <person name="Zhang Y."/>
            <person name="Qin N."/>
            <person name="Li Z."/>
            <person name="Yang G."/>
            <person name="Yang S."/>
            <person name="Bolund L."/>
            <person name="Kristiansen K."/>
            <person name="Zheng H."/>
            <person name="Li S."/>
            <person name="Zhang X."/>
            <person name="Yang H."/>
            <person name="Wang J."/>
            <person name="Sun R."/>
            <person name="Zhang B."/>
            <person name="Jiang S."/>
            <person name="Wang J."/>
            <person name="Du Y."/>
            <person name="Li S."/>
        </authorList>
    </citation>
    <scope>NUCLEOTIDE SEQUENCE [LARGE SCALE GENOMIC DNA]</scope>
    <source>
        <strain evidence="3">cv. 9930</strain>
    </source>
</reference>
<protein>
    <recommendedName>
        <fullName evidence="4">DUF4283 domain-containing protein</fullName>
    </recommendedName>
</protein>
<dbReference type="Gramene" id="KGN48335">
    <property type="protein sequence ID" value="KGN48335"/>
    <property type="gene ID" value="Csa_6G482730"/>
</dbReference>
<evidence type="ECO:0008006" key="4">
    <source>
        <dbReference type="Google" id="ProtNLM"/>
    </source>
</evidence>
<dbReference type="Proteomes" id="UP000029981">
    <property type="component" value="Chromosome 6"/>
</dbReference>
<gene>
    <name evidence="2" type="ORF">Csa_6G482730</name>
</gene>
<proteinExistence type="predicted"/>
<evidence type="ECO:0000313" key="3">
    <source>
        <dbReference type="Proteomes" id="UP000029981"/>
    </source>
</evidence>
<sequence>MCYFGSRSIQQKWLDAETKRSQPLTQQRREVIYTPPYYSSGTDSPRRSYAEVVSQKSSSDSDSLPLHKRESHGKRKEEAKTEKKEDFDWNKVVVITRRYIHDDSFKIIDKLKNQLESDITYKQFHAEKAIILFKDTSQAQIILLPDRGHLQRIH</sequence>
<organism evidence="2 3">
    <name type="scientific">Cucumis sativus</name>
    <name type="common">Cucumber</name>
    <dbReference type="NCBI Taxonomy" id="3659"/>
    <lineage>
        <taxon>Eukaryota</taxon>
        <taxon>Viridiplantae</taxon>
        <taxon>Streptophyta</taxon>
        <taxon>Embryophyta</taxon>
        <taxon>Tracheophyta</taxon>
        <taxon>Spermatophyta</taxon>
        <taxon>Magnoliopsida</taxon>
        <taxon>eudicotyledons</taxon>
        <taxon>Gunneridae</taxon>
        <taxon>Pentapetalae</taxon>
        <taxon>rosids</taxon>
        <taxon>fabids</taxon>
        <taxon>Cucurbitales</taxon>
        <taxon>Cucurbitaceae</taxon>
        <taxon>Benincaseae</taxon>
        <taxon>Cucumis</taxon>
    </lineage>
</organism>
<dbReference type="AlphaFoldDB" id="A0A0A0KF42"/>
<dbReference type="EMBL" id="CM002927">
    <property type="protein sequence ID" value="KGN48335.1"/>
    <property type="molecule type" value="Genomic_DNA"/>
</dbReference>
<accession>A0A0A0KF42</accession>
<evidence type="ECO:0000256" key="1">
    <source>
        <dbReference type="SAM" id="MobiDB-lite"/>
    </source>
</evidence>
<feature type="region of interest" description="Disordered" evidence="1">
    <location>
        <begin position="18"/>
        <end position="84"/>
    </location>
</feature>
<evidence type="ECO:0000313" key="2">
    <source>
        <dbReference type="EMBL" id="KGN48335.1"/>
    </source>
</evidence>